<feature type="compositionally biased region" description="Polar residues" evidence="1">
    <location>
        <begin position="206"/>
        <end position="221"/>
    </location>
</feature>
<keyword evidence="3" id="KW-1185">Reference proteome</keyword>
<accession>A0A1J9R8Q2</accession>
<protein>
    <submittedName>
        <fullName evidence="2">Uncharacterized protein</fullName>
    </submittedName>
</protein>
<proteinExistence type="predicted"/>
<feature type="region of interest" description="Disordered" evidence="1">
    <location>
        <begin position="1"/>
        <end position="96"/>
    </location>
</feature>
<dbReference type="OrthoDB" id="4186712at2759"/>
<reference evidence="2 3" key="1">
    <citation type="submission" date="2015-08" db="EMBL/GenBank/DDBJ databases">
        <title>Emmonsia species relationships and genome sequence.</title>
        <authorList>
            <person name="Cuomo C.A."/>
            <person name="Schwartz I.S."/>
            <person name="Kenyon C."/>
            <person name="De Hoog G.S."/>
            <person name="Govender N.P."/>
            <person name="Botha A."/>
            <person name="Moreno L."/>
            <person name="De Vries M."/>
            <person name="Munoz J.F."/>
            <person name="Stielow J.B."/>
        </authorList>
    </citation>
    <scope>NUCLEOTIDE SEQUENCE [LARGE SCALE GENOMIC DNA]</scope>
    <source>
        <strain evidence="2 3">EI222</strain>
    </source>
</reference>
<comment type="caution">
    <text evidence="2">The sequence shown here is derived from an EMBL/GenBank/DDBJ whole genome shotgun (WGS) entry which is preliminary data.</text>
</comment>
<gene>
    <name evidence="2" type="ORF">ACJ73_03752</name>
</gene>
<feature type="compositionally biased region" description="Basic and acidic residues" evidence="1">
    <location>
        <begin position="1"/>
        <end position="11"/>
    </location>
</feature>
<feature type="region of interest" description="Disordered" evidence="1">
    <location>
        <begin position="274"/>
        <end position="346"/>
    </location>
</feature>
<feature type="region of interest" description="Disordered" evidence="1">
    <location>
        <begin position="175"/>
        <end position="260"/>
    </location>
</feature>
<feature type="compositionally biased region" description="Basic and acidic residues" evidence="1">
    <location>
        <begin position="31"/>
        <end position="47"/>
    </location>
</feature>
<dbReference type="Proteomes" id="UP000242791">
    <property type="component" value="Unassembled WGS sequence"/>
</dbReference>
<organism evidence="2 3">
    <name type="scientific">Blastomyces percursus</name>
    <dbReference type="NCBI Taxonomy" id="1658174"/>
    <lineage>
        <taxon>Eukaryota</taxon>
        <taxon>Fungi</taxon>
        <taxon>Dikarya</taxon>
        <taxon>Ascomycota</taxon>
        <taxon>Pezizomycotina</taxon>
        <taxon>Eurotiomycetes</taxon>
        <taxon>Eurotiomycetidae</taxon>
        <taxon>Onygenales</taxon>
        <taxon>Ajellomycetaceae</taxon>
        <taxon>Blastomyces</taxon>
    </lineage>
</organism>
<dbReference type="EMBL" id="LGTZ01000472">
    <property type="protein sequence ID" value="OJD24879.1"/>
    <property type="molecule type" value="Genomic_DNA"/>
</dbReference>
<evidence type="ECO:0000313" key="3">
    <source>
        <dbReference type="Proteomes" id="UP000242791"/>
    </source>
</evidence>
<name>A0A1J9R8Q2_9EURO</name>
<sequence length="346" mass="39327">MISSWEDHTETLEQPSKPFQHFSSVLSQIRYGRDIKEKNEEEAERRYPNPRVRSNMSQRRRPRRLSTPAERPKTVTGIKRPADSGPHESQTASKYLRITRSVSRYNVQQTVESGLAINDQTGGGEREWVELVDESEWEEYEEIVAEPTSEEKELGNRAMIKLDLFADIEWRKNSRSIRTQRTAPDDGGGGGPRGSRRQSQEPPVRQTEQFSAEQHGSSLQDTHLMRREPGKASQNSQPGAEDSSVIPSIGEPRSTTSPAKRLLMRIRTWAGENPLSKTNLRPRLSDKFPSFPFSTRPGRRKEPLFLEDGVGRPRRVATSSRPTAPTRVSARLRQASAPNRGRRTLH</sequence>
<dbReference type="VEuPathDB" id="FungiDB:ACJ73_03752"/>
<evidence type="ECO:0000256" key="1">
    <source>
        <dbReference type="SAM" id="MobiDB-lite"/>
    </source>
</evidence>
<dbReference type="AlphaFoldDB" id="A0A1J9R8Q2"/>
<evidence type="ECO:0000313" key="2">
    <source>
        <dbReference type="EMBL" id="OJD24879.1"/>
    </source>
</evidence>